<keyword evidence="2" id="KW-1185">Reference proteome</keyword>
<sequence>MKNAKSLSRDAQKSIMGGAARLVCCERDDQGKCTLWIGPGQHCP</sequence>
<name>A0A1I5A1K6_CHROL</name>
<dbReference type="AlphaFoldDB" id="A0A1I5A1K6"/>
<protein>
    <submittedName>
        <fullName evidence="1">Uncharacterized protein</fullName>
    </submittedName>
</protein>
<evidence type="ECO:0000313" key="2">
    <source>
        <dbReference type="Proteomes" id="UP000198769"/>
    </source>
</evidence>
<dbReference type="EMBL" id="FOVD01000005">
    <property type="protein sequence ID" value="SFN56250.1"/>
    <property type="molecule type" value="Genomic_DNA"/>
</dbReference>
<organism evidence="1 2">
    <name type="scientific">Chryseobacterium oleae</name>
    <dbReference type="NCBI Taxonomy" id="491207"/>
    <lineage>
        <taxon>Bacteria</taxon>
        <taxon>Pseudomonadati</taxon>
        <taxon>Bacteroidota</taxon>
        <taxon>Flavobacteriia</taxon>
        <taxon>Flavobacteriales</taxon>
        <taxon>Weeksellaceae</taxon>
        <taxon>Chryseobacterium group</taxon>
        <taxon>Chryseobacterium</taxon>
    </lineage>
</organism>
<accession>A0A1I5A1K6</accession>
<reference evidence="2" key="1">
    <citation type="submission" date="2016-10" db="EMBL/GenBank/DDBJ databases">
        <authorList>
            <person name="Varghese N."/>
            <person name="Submissions S."/>
        </authorList>
    </citation>
    <scope>NUCLEOTIDE SEQUENCE [LARGE SCALE GENOMIC DNA]</scope>
    <source>
        <strain evidence="2">DSM 25575</strain>
    </source>
</reference>
<proteinExistence type="predicted"/>
<evidence type="ECO:0000313" key="1">
    <source>
        <dbReference type="EMBL" id="SFN56250.1"/>
    </source>
</evidence>
<dbReference type="Proteomes" id="UP000198769">
    <property type="component" value="Unassembled WGS sequence"/>
</dbReference>
<gene>
    <name evidence="1" type="ORF">SAMN05421594_3249</name>
</gene>